<dbReference type="EMBL" id="LQYG01000046">
    <property type="protein sequence ID" value="KYC62657.1"/>
    <property type="molecule type" value="Genomic_DNA"/>
</dbReference>
<dbReference type="Proteomes" id="UP000075304">
    <property type="component" value="Unassembled WGS sequence"/>
</dbReference>
<dbReference type="Proteomes" id="UP000075288">
    <property type="component" value="Unassembled WGS sequence"/>
</dbReference>
<accession>A0A150K356</accession>
<evidence type="ECO:0000313" key="2">
    <source>
        <dbReference type="EMBL" id="KYC63932.1"/>
    </source>
</evidence>
<organism evidence="2 4">
    <name type="scientific">Heyndrickxia coagulans</name>
    <name type="common">Weizmannia coagulans</name>
    <dbReference type="NCBI Taxonomy" id="1398"/>
    <lineage>
        <taxon>Bacteria</taxon>
        <taxon>Bacillati</taxon>
        <taxon>Bacillota</taxon>
        <taxon>Bacilli</taxon>
        <taxon>Bacillales</taxon>
        <taxon>Bacillaceae</taxon>
        <taxon>Heyndrickxia</taxon>
    </lineage>
</organism>
<protein>
    <submittedName>
        <fullName evidence="2">Uncharacterized protein</fullName>
    </submittedName>
</protein>
<dbReference type="PATRIC" id="fig|1398.25.peg.747"/>
<evidence type="ECO:0000313" key="1">
    <source>
        <dbReference type="EMBL" id="KYC62657.1"/>
    </source>
</evidence>
<dbReference type="AlphaFoldDB" id="A0A150K356"/>
<reference evidence="3 4" key="1">
    <citation type="submission" date="2016-01" db="EMBL/GenBank/DDBJ databases">
        <title>Genome Sequences of Twelve Sporeforming Bacillus Species Isolated from Foods.</title>
        <authorList>
            <person name="Berendsen E.M."/>
            <person name="Wells-Bennik M.H."/>
            <person name="Krawcyk A.O."/>
            <person name="De Jong A."/>
            <person name="Holsappel S."/>
            <person name="Eijlander R.T."/>
            <person name="Kuipers O.P."/>
        </authorList>
    </citation>
    <scope>NUCLEOTIDE SEQUENCE [LARGE SCALE GENOMIC DNA]</scope>
    <source>
        <strain evidence="1 3">B4098</strain>
        <strain evidence="2 4">B4099</strain>
    </source>
</reference>
<evidence type="ECO:0000313" key="4">
    <source>
        <dbReference type="Proteomes" id="UP000075304"/>
    </source>
</evidence>
<name>A0A150K356_HEYCO</name>
<proteinExistence type="predicted"/>
<dbReference type="EMBL" id="LQYI01000105">
    <property type="protein sequence ID" value="KYC63932.1"/>
    <property type="molecule type" value="Genomic_DNA"/>
</dbReference>
<evidence type="ECO:0000313" key="3">
    <source>
        <dbReference type="Proteomes" id="UP000075288"/>
    </source>
</evidence>
<sequence>MKKMPGVAAATAFPLFPHAFLFSRGIAARLFPETIMI</sequence>
<comment type="caution">
    <text evidence="2">The sequence shown here is derived from an EMBL/GenBank/DDBJ whole genome shotgun (WGS) entry which is preliminary data.</text>
</comment>
<gene>
    <name evidence="1" type="ORF">B4098_1554</name>
    <name evidence="2" type="ORF">B4099_1782</name>
</gene>